<organism evidence="4 8">
    <name type="scientific">Didymodactylos carnosus</name>
    <dbReference type="NCBI Taxonomy" id="1234261"/>
    <lineage>
        <taxon>Eukaryota</taxon>
        <taxon>Metazoa</taxon>
        <taxon>Spiralia</taxon>
        <taxon>Gnathifera</taxon>
        <taxon>Rotifera</taxon>
        <taxon>Eurotatoria</taxon>
        <taxon>Bdelloidea</taxon>
        <taxon>Philodinida</taxon>
        <taxon>Philodinidae</taxon>
        <taxon>Didymodactylos</taxon>
    </lineage>
</organism>
<dbReference type="AlphaFoldDB" id="A0A813XZ36"/>
<evidence type="ECO:0000256" key="3">
    <source>
        <dbReference type="ARBA" id="ARBA00022900"/>
    </source>
</evidence>
<comment type="similarity">
    <text evidence="1">Belongs to the protease inhibitor I13 (potato type I serine protease inhibitor) family.</text>
</comment>
<dbReference type="Proteomes" id="UP000682733">
    <property type="component" value="Unassembled WGS sequence"/>
</dbReference>
<keyword evidence="8" id="KW-1185">Reference proteome</keyword>
<comment type="caution">
    <text evidence="4">The sequence shown here is derived from an EMBL/GenBank/DDBJ whole genome shotgun (WGS) entry which is preliminary data.</text>
</comment>
<dbReference type="GO" id="GO:0009611">
    <property type="term" value="P:response to wounding"/>
    <property type="evidence" value="ECO:0007669"/>
    <property type="project" value="InterPro"/>
</dbReference>
<dbReference type="EMBL" id="CAJNOQ010001175">
    <property type="protein sequence ID" value="CAF0874173.1"/>
    <property type="molecule type" value="Genomic_DNA"/>
</dbReference>
<dbReference type="InterPro" id="IPR000864">
    <property type="entry name" value="Prot_inh_pot1"/>
</dbReference>
<dbReference type="SUPFAM" id="SSF54654">
    <property type="entry name" value="CI-2 family of serine protease inhibitors"/>
    <property type="match status" value="1"/>
</dbReference>
<evidence type="ECO:0000256" key="1">
    <source>
        <dbReference type="ARBA" id="ARBA00008210"/>
    </source>
</evidence>
<evidence type="ECO:0000313" key="8">
    <source>
        <dbReference type="Proteomes" id="UP000663829"/>
    </source>
</evidence>
<protein>
    <submittedName>
        <fullName evidence="4">Uncharacterized protein</fullName>
    </submittedName>
</protein>
<dbReference type="Pfam" id="PF00280">
    <property type="entry name" value="potato_inhibit"/>
    <property type="match status" value="1"/>
</dbReference>
<dbReference type="PROSITE" id="PS00285">
    <property type="entry name" value="POTATO_INHIBITOR"/>
    <property type="match status" value="1"/>
</dbReference>
<dbReference type="Gene3D" id="3.30.10.10">
    <property type="entry name" value="Trypsin Inhibitor V, subunit A"/>
    <property type="match status" value="1"/>
</dbReference>
<dbReference type="EMBL" id="CAJNOK010025814">
    <property type="protein sequence ID" value="CAF1394719.1"/>
    <property type="molecule type" value="Genomic_DNA"/>
</dbReference>
<dbReference type="GO" id="GO:0004867">
    <property type="term" value="F:serine-type endopeptidase inhibitor activity"/>
    <property type="evidence" value="ECO:0007669"/>
    <property type="project" value="UniProtKB-KW"/>
</dbReference>
<keyword evidence="3" id="KW-0722">Serine protease inhibitor</keyword>
<reference evidence="4" key="1">
    <citation type="submission" date="2021-02" db="EMBL/GenBank/DDBJ databases">
        <authorList>
            <person name="Nowell W R."/>
        </authorList>
    </citation>
    <scope>NUCLEOTIDE SEQUENCE</scope>
</reference>
<dbReference type="Proteomes" id="UP000681722">
    <property type="component" value="Unassembled WGS sequence"/>
</dbReference>
<evidence type="ECO:0000313" key="5">
    <source>
        <dbReference type="EMBL" id="CAF1394719.1"/>
    </source>
</evidence>
<evidence type="ECO:0000256" key="2">
    <source>
        <dbReference type="ARBA" id="ARBA00022690"/>
    </source>
</evidence>
<dbReference type="Proteomes" id="UP000677228">
    <property type="component" value="Unassembled WGS sequence"/>
</dbReference>
<evidence type="ECO:0000313" key="6">
    <source>
        <dbReference type="EMBL" id="CAF3661205.1"/>
    </source>
</evidence>
<evidence type="ECO:0000313" key="7">
    <source>
        <dbReference type="EMBL" id="CAF4202127.1"/>
    </source>
</evidence>
<accession>A0A813XZ36</accession>
<name>A0A813XZ36_9BILA</name>
<keyword evidence="2" id="KW-0646">Protease inhibitor</keyword>
<proteinExistence type="inferred from homology"/>
<dbReference type="InterPro" id="IPR036354">
    <property type="entry name" value="Prot_inh_pot1_sf"/>
</dbReference>
<sequence length="73" mass="8428">MHSGINYEEGKTWPELVGANSQQAVELLLRQGYEPIVIKEDDDRQSTANNMNLKRVYLFVDEHNRISREPING</sequence>
<gene>
    <name evidence="4" type="ORF">GPM918_LOCUS7260</name>
    <name evidence="5" type="ORF">OVA965_LOCUS32749</name>
    <name evidence="6" type="ORF">SRO942_LOCUS7257</name>
    <name evidence="7" type="ORF">TMI583_LOCUS33612</name>
</gene>
<evidence type="ECO:0000313" key="4">
    <source>
        <dbReference type="EMBL" id="CAF0874173.1"/>
    </source>
</evidence>
<dbReference type="EMBL" id="CAJOBC010001174">
    <property type="protein sequence ID" value="CAF3661205.1"/>
    <property type="molecule type" value="Genomic_DNA"/>
</dbReference>
<dbReference type="EMBL" id="CAJOBA010047527">
    <property type="protein sequence ID" value="CAF4202127.1"/>
    <property type="molecule type" value="Genomic_DNA"/>
</dbReference>
<dbReference type="Proteomes" id="UP000663829">
    <property type="component" value="Unassembled WGS sequence"/>
</dbReference>